<dbReference type="AlphaFoldDB" id="A0AAW1R085"/>
<comment type="caution">
    <text evidence="2">The sequence shown here is derived from an EMBL/GenBank/DDBJ whole genome shotgun (WGS) entry which is preliminary data.</text>
</comment>
<feature type="transmembrane region" description="Helical" evidence="1">
    <location>
        <begin position="15"/>
        <end position="33"/>
    </location>
</feature>
<keyword evidence="3" id="KW-1185">Reference proteome</keyword>
<keyword evidence="1" id="KW-0472">Membrane</keyword>
<evidence type="ECO:0000313" key="3">
    <source>
        <dbReference type="Proteomes" id="UP001438707"/>
    </source>
</evidence>
<keyword evidence="1" id="KW-0812">Transmembrane</keyword>
<organism evidence="2 3">
    <name type="scientific">Apatococcus lobatus</name>
    <dbReference type="NCBI Taxonomy" id="904363"/>
    <lineage>
        <taxon>Eukaryota</taxon>
        <taxon>Viridiplantae</taxon>
        <taxon>Chlorophyta</taxon>
        <taxon>core chlorophytes</taxon>
        <taxon>Trebouxiophyceae</taxon>
        <taxon>Chlorellales</taxon>
        <taxon>Chlorellaceae</taxon>
        <taxon>Apatococcus</taxon>
    </lineage>
</organism>
<protein>
    <submittedName>
        <fullName evidence="2">Uncharacterized protein</fullName>
    </submittedName>
</protein>
<name>A0AAW1R085_9CHLO</name>
<sequence length="95" mass="10431">MSGIIDIRVVTEAPFKLALAAGVVFFALAHWHMPGSFSSLFSRLPLLGSLNPFTQVEVLKALLVALVVWFVLTYKKRWALAALQVEAPPPAPMKK</sequence>
<proteinExistence type="predicted"/>
<reference evidence="2 3" key="1">
    <citation type="journal article" date="2024" name="Nat. Commun.">
        <title>Phylogenomics reveals the evolutionary origins of lichenization in chlorophyte algae.</title>
        <authorList>
            <person name="Puginier C."/>
            <person name="Libourel C."/>
            <person name="Otte J."/>
            <person name="Skaloud P."/>
            <person name="Haon M."/>
            <person name="Grisel S."/>
            <person name="Petersen M."/>
            <person name="Berrin J.G."/>
            <person name="Delaux P.M."/>
            <person name="Dal Grande F."/>
            <person name="Keller J."/>
        </authorList>
    </citation>
    <scope>NUCLEOTIDE SEQUENCE [LARGE SCALE GENOMIC DNA]</scope>
    <source>
        <strain evidence="2 3">SAG 2145</strain>
    </source>
</reference>
<evidence type="ECO:0000313" key="2">
    <source>
        <dbReference type="EMBL" id="KAK9827223.1"/>
    </source>
</evidence>
<accession>A0AAW1R085</accession>
<evidence type="ECO:0000256" key="1">
    <source>
        <dbReference type="SAM" id="Phobius"/>
    </source>
</evidence>
<keyword evidence="1" id="KW-1133">Transmembrane helix</keyword>
<gene>
    <name evidence="2" type="ORF">WJX74_010819</name>
</gene>
<dbReference type="EMBL" id="JALJOS010000019">
    <property type="protein sequence ID" value="KAK9827223.1"/>
    <property type="molecule type" value="Genomic_DNA"/>
</dbReference>
<dbReference type="Proteomes" id="UP001438707">
    <property type="component" value="Unassembled WGS sequence"/>
</dbReference>
<feature type="transmembrane region" description="Helical" evidence="1">
    <location>
        <begin position="53"/>
        <end position="72"/>
    </location>
</feature>